<feature type="domain" description="UPF0033" evidence="2">
    <location>
        <begin position="9"/>
        <end position="33"/>
    </location>
</feature>
<dbReference type="InterPro" id="IPR036868">
    <property type="entry name" value="TusA-like_sf"/>
</dbReference>
<proteinExistence type="inferred from homology"/>
<dbReference type="InterPro" id="IPR001455">
    <property type="entry name" value="TusA-like"/>
</dbReference>
<sequence>MSRPAQLTLDTLGRRCPAPIIELARHLRDVEPGEVIAVVSDDAAAALDVPAWCELRGQEYLGSAPAEPGVAYYVRRVHSPGATPASSGADSGGGN</sequence>
<dbReference type="CDD" id="cd00291">
    <property type="entry name" value="SirA_YedF_YeeD"/>
    <property type="match status" value="1"/>
</dbReference>
<evidence type="ECO:0000259" key="2">
    <source>
        <dbReference type="PROSITE" id="PS01148"/>
    </source>
</evidence>
<evidence type="ECO:0000256" key="1">
    <source>
        <dbReference type="ARBA" id="ARBA00008984"/>
    </source>
</evidence>
<accession>A0ABN1H663</accession>
<dbReference type="Pfam" id="PF01206">
    <property type="entry name" value="TusA"/>
    <property type="match status" value="1"/>
</dbReference>
<comment type="caution">
    <text evidence="3">The sequence shown here is derived from an EMBL/GenBank/DDBJ whole genome shotgun (WGS) entry which is preliminary data.</text>
</comment>
<comment type="similarity">
    <text evidence="1">Belongs to the sulfur carrier protein TusA family.</text>
</comment>
<evidence type="ECO:0000313" key="3">
    <source>
        <dbReference type="EMBL" id="GAA0630103.1"/>
    </source>
</evidence>
<name>A0ABN1H663_9ACTN</name>
<dbReference type="Proteomes" id="UP001500957">
    <property type="component" value="Unassembled WGS sequence"/>
</dbReference>
<evidence type="ECO:0000313" key="4">
    <source>
        <dbReference type="Proteomes" id="UP001500957"/>
    </source>
</evidence>
<organism evidence="3 4">
    <name type="scientific">Sporichthya brevicatena</name>
    <dbReference type="NCBI Taxonomy" id="171442"/>
    <lineage>
        <taxon>Bacteria</taxon>
        <taxon>Bacillati</taxon>
        <taxon>Actinomycetota</taxon>
        <taxon>Actinomycetes</taxon>
        <taxon>Sporichthyales</taxon>
        <taxon>Sporichthyaceae</taxon>
        <taxon>Sporichthya</taxon>
    </lineage>
</organism>
<dbReference type="EMBL" id="BAAAHE010000037">
    <property type="protein sequence ID" value="GAA0630103.1"/>
    <property type="molecule type" value="Genomic_DNA"/>
</dbReference>
<dbReference type="PANTHER" id="PTHR33279:SF2">
    <property type="entry name" value="SULFUR CARRIER PROTEIN TUSA"/>
    <property type="match status" value="1"/>
</dbReference>
<protein>
    <recommendedName>
        <fullName evidence="2">UPF0033 domain-containing protein</fullName>
    </recommendedName>
</protein>
<dbReference type="PANTHER" id="PTHR33279">
    <property type="entry name" value="SULFUR CARRIER PROTEIN YEDF-RELATED"/>
    <property type="match status" value="1"/>
</dbReference>
<keyword evidence="4" id="KW-1185">Reference proteome</keyword>
<dbReference type="Gene3D" id="3.30.110.40">
    <property type="entry name" value="TusA-like domain"/>
    <property type="match status" value="1"/>
</dbReference>
<gene>
    <name evidence="3" type="ORF">GCM10009547_37280</name>
</gene>
<reference evidence="3 4" key="1">
    <citation type="journal article" date="2019" name="Int. J. Syst. Evol. Microbiol.">
        <title>The Global Catalogue of Microorganisms (GCM) 10K type strain sequencing project: providing services to taxonomists for standard genome sequencing and annotation.</title>
        <authorList>
            <consortium name="The Broad Institute Genomics Platform"/>
            <consortium name="The Broad Institute Genome Sequencing Center for Infectious Disease"/>
            <person name="Wu L."/>
            <person name="Ma J."/>
        </authorList>
    </citation>
    <scope>NUCLEOTIDE SEQUENCE [LARGE SCALE GENOMIC DNA]</scope>
    <source>
        <strain evidence="3 4">JCM 10671</strain>
    </source>
</reference>
<dbReference type="PROSITE" id="PS01148">
    <property type="entry name" value="UPF0033"/>
    <property type="match status" value="1"/>
</dbReference>
<dbReference type="SUPFAM" id="SSF64307">
    <property type="entry name" value="SirA-like"/>
    <property type="match status" value="1"/>
</dbReference>
<dbReference type="RefSeq" id="WP_344607532.1">
    <property type="nucleotide sequence ID" value="NZ_BAAAHE010000037.1"/>
</dbReference>